<dbReference type="SUPFAM" id="SSF143422">
    <property type="entry name" value="Transposase IS200-like"/>
    <property type="match status" value="1"/>
</dbReference>
<dbReference type="GO" id="GO:0043565">
    <property type="term" value="F:sequence-specific DNA binding"/>
    <property type="evidence" value="ECO:0007669"/>
    <property type="project" value="TreeGrafter"/>
</dbReference>
<organism evidence="2 3">
    <name type="scientific">Motilimonas pumila</name>
    <dbReference type="NCBI Taxonomy" id="2303987"/>
    <lineage>
        <taxon>Bacteria</taxon>
        <taxon>Pseudomonadati</taxon>
        <taxon>Pseudomonadota</taxon>
        <taxon>Gammaproteobacteria</taxon>
        <taxon>Alteromonadales</taxon>
        <taxon>Alteromonadales genera incertae sedis</taxon>
        <taxon>Motilimonas</taxon>
    </lineage>
</organism>
<dbReference type="PANTHER" id="PTHR36966:SF1">
    <property type="entry name" value="REP-ASSOCIATED TYROSINE TRANSPOSASE"/>
    <property type="match status" value="1"/>
</dbReference>
<keyword evidence="3" id="KW-1185">Reference proteome</keyword>
<dbReference type="AlphaFoldDB" id="A0A418YJ09"/>
<sequence length="154" mass="17457">MTQRHPTPHYLITLFTADRRPIFSLFKNARIAIRALQLSDAKGASKTVSFVVMPDHLHWLMQPQADVELAKVIASVKQDSASSIQERQNHDLAIWQNTHHSQQLKLSEDIQRVAHLVVNTPSRASLVTDIAFYPHWDNVYLGTTPKNEGDVAKK</sequence>
<dbReference type="Gene3D" id="3.30.70.1290">
    <property type="entry name" value="Transposase IS200-like"/>
    <property type="match status" value="1"/>
</dbReference>
<dbReference type="GO" id="GO:0004803">
    <property type="term" value="F:transposase activity"/>
    <property type="evidence" value="ECO:0007669"/>
    <property type="project" value="InterPro"/>
</dbReference>
<dbReference type="OrthoDB" id="9794403at2"/>
<evidence type="ECO:0000259" key="1">
    <source>
        <dbReference type="SMART" id="SM01321"/>
    </source>
</evidence>
<comment type="caution">
    <text evidence="2">The sequence shown here is derived from an EMBL/GenBank/DDBJ whole genome shotgun (WGS) entry which is preliminary data.</text>
</comment>
<dbReference type="RefSeq" id="WP_119909434.1">
    <property type="nucleotide sequence ID" value="NZ_QZCH01000002.1"/>
</dbReference>
<dbReference type="SMART" id="SM01321">
    <property type="entry name" value="Y1_Tnp"/>
    <property type="match status" value="1"/>
</dbReference>
<reference evidence="2 3" key="2">
    <citation type="submission" date="2019-01" db="EMBL/GenBank/DDBJ databases">
        <title>Motilimonas pumilus sp. nov., isolated from the gut of sea cucumber (Apostichopus japonicus).</title>
        <authorList>
            <person name="Wang F.-Q."/>
            <person name="Ren L.-H."/>
            <person name="Lin Y.-W."/>
            <person name="Sun G.-H."/>
            <person name="Du Z.-J."/>
            <person name="Zhao J.-X."/>
            <person name="Liu X.-J."/>
            <person name="Liu L.-J."/>
        </authorList>
    </citation>
    <scope>NUCLEOTIDE SEQUENCE [LARGE SCALE GENOMIC DNA]</scope>
    <source>
        <strain evidence="2 3">PLHSC7-2</strain>
    </source>
</reference>
<dbReference type="GO" id="GO:0006313">
    <property type="term" value="P:DNA transposition"/>
    <property type="evidence" value="ECO:0007669"/>
    <property type="project" value="InterPro"/>
</dbReference>
<evidence type="ECO:0000313" key="3">
    <source>
        <dbReference type="Proteomes" id="UP000283255"/>
    </source>
</evidence>
<name>A0A418YJ09_9GAMM</name>
<dbReference type="InterPro" id="IPR002686">
    <property type="entry name" value="Transposase_17"/>
</dbReference>
<gene>
    <name evidence="2" type="ORF">D1Z90_03945</name>
</gene>
<dbReference type="EMBL" id="QZCH01000002">
    <property type="protein sequence ID" value="RJG50633.1"/>
    <property type="molecule type" value="Genomic_DNA"/>
</dbReference>
<dbReference type="Pfam" id="PF01797">
    <property type="entry name" value="Y1_Tnp"/>
    <property type="match status" value="1"/>
</dbReference>
<accession>A0A418YJ09</accession>
<reference evidence="2 3" key="1">
    <citation type="submission" date="2018-09" db="EMBL/GenBank/DDBJ databases">
        <authorList>
            <person name="Wang F."/>
        </authorList>
    </citation>
    <scope>NUCLEOTIDE SEQUENCE [LARGE SCALE GENOMIC DNA]</scope>
    <source>
        <strain evidence="2 3">PLHSC7-2</strain>
    </source>
</reference>
<dbReference type="InterPro" id="IPR036515">
    <property type="entry name" value="Transposase_17_sf"/>
</dbReference>
<dbReference type="InterPro" id="IPR052715">
    <property type="entry name" value="RAYT_transposase"/>
</dbReference>
<protein>
    <submittedName>
        <fullName evidence="2">Transposase</fullName>
    </submittedName>
</protein>
<proteinExistence type="predicted"/>
<dbReference type="PANTHER" id="PTHR36966">
    <property type="entry name" value="REP-ASSOCIATED TYROSINE TRANSPOSASE"/>
    <property type="match status" value="1"/>
</dbReference>
<feature type="domain" description="Transposase IS200-like" evidence="1">
    <location>
        <begin position="5"/>
        <end position="120"/>
    </location>
</feature>
<dbReference type="Proteomes" id="UP000283255">
    <property type="component" value="Unassembled WGS sequence"/>
</dbReference>
<evidence type="ECO:0000313" key="2">
    <source>
        <dbReference type="EMBL" id="RJG50633.1"/>
    </source>
</evidence>
<dbReference type="NCBIfam" id="NF047646">
    <property type="entry name" value="REP_Tyr_transpos"/>
    <property type="match status" value="1"/>
</dbReference>